<sequence length="86" mass="9850">MKKHTQAEYQHGIAQNILTHFIREHIAGNQPQVIDIEDNEIAQRNTTVPQELGQVKAASPVHKDQREAKYEQPTDDMDAQFQKTSL</sequence>
<evidence type="ECO:0000256" key="1">
    <source>
        <dbReference type="SAM" id="MobiDB-lite"/>
    </source>
</evidence>
<feature type="region of interest" description="Disordered" evidence="1">
    <location>
        <begin position="54"/>
        <end position="86"/>
    </location>
</feature>
<dbReference type="Proteomes" id="UP001055104">
    <property type="component" value="Unassembled WGS sequence"/>
</dbReference>
<dbReference type="EMBL" id="BQOB01000001">
    <property type="protein sequence ID" value="GKH82382.1"/>
    <property type="molecule type" value="Genomic_DNA"/>
</dbReference>
<evidence type="ECO:0000313" key="3">
    <source>
        <dbReference type="Proteomes" id="UP001055104"/>
    </source>
</evidence>
<evidence type="ECO:0000313" key="2">
    <source>
        <dbReference type="EMBL" id="GKH82382.1"/>
    </source>
</evidence>
<name>A0AA37KLL2_9BACT</name>
<organism evidence="2 3">
    <name type="scientific">Phocaeicola dorei</name>
    <dbReference type="NCBI Taxonomy" id="357276"/>
    <lineage>
        <taxon>Bacteria</taxon>
        <taxon>Pseudomonadati</taxon>
        <taxon>Bacteroidota</taxon>
        <taxon>Bacteroidia</taxon>
        <taxon>Bacteroidales</taxon>
        <taxon>Bacteroidaceae</taxon>
        <taxon>Phocaeicola</taxon>
    </lineage>
</organism>
<accession>A0AA37KLL2</accession>
<feature type="compositionally biased region" description="Basic and acidic residues" evidence="1">
    <location>
        <begin position="61"/>
        <end position="72"/>
    </location>
</feature>
<dbReference type="AlphaFoldDB" id="A0AA37KLL2"/>
<protein>
    <submittedName>
        <fullName evidence="2">Uncharacterized protein</fullName>
    </submittedName>
</protein>
<reference evidence="2" key="1">
    <citation type="submission" date="2022-01" db="EMBL/GenBank/DDBJ databases">
        <title>Novel bile acid biosynthetic pathways are enriched in the microbiome of centenarians.</title>
        <authorList>
            <person name="Sato Y."/>
            <person name="Atarashi K."/>
            <person name="Plichta R.D."/>
            <person name="Arai Y."/>
            <person name="Sasajima S."/>
            <person name="Kearney M.S."/>
            <person name="Suda W."/>
            <person name="Takeshita K."/>
            <person name="Sasaki T."/>
            <person name="Okamoto S."/>
            <person name="Skelly N.A."/>
            <person name="Okamura Y."/>
            <person name="Vlamakis H."/>
            <person name="Li Y."/>
            <person name="Tanoue T."/>
            <person name="Takei H."/>
            <person name="Nittono H."/>
            <person name="Narushima S."/>
            <person name="Irie J."/>
            <person name="Itoh H."/>
            <person name="Moriya K."/>
            <person name="Sugiura Y."/>
            <person name="Suematsu M."/>
            <person name="Moritoki N."/>
            <person name="Shibata S."/>
            <person name="Littman R.D."/>
            <person name="Fischbach A.M."/>
            <person name="Uwamino Y."/>
            <person name="Inoue T."/>
            <person name="Honda A."/>
            <person name="Hattori M."/>
            <person name="Murai T."/>
            <person name="Xavier J.R."/>
            <person name="Hirose N."/>
            <person name="Honda K."/>
        </authorList>
    </citation>
    <scope>NUCLEOTIDE SEQUENCE</scope>
    <source>
        <strain evidence="2">CE91-St7</strain>
    </source>
</reference>
<comment type="caution">
    <text evidence="2">The sequence shown here is derived from an EMBL/GenBank/DDBJ whole genome shotgun (WGS) entry which is preliminary data.</text>
</comment>
<gene>
    <name evidence="2" type="ORF">CE91St7_32660</name>
</gene>
<proteinExistence type="predicted"/>